<evidence type="ECO:0000313" key="1">
    <source>
        <dbReference type="EMBL" id="MBD1599514.1"/>
    </source>
</evidence>
<evidence type="ECO:0008006" key="3">
    <source>
        <dbReference type="Google" id="ProtNLM"/>
    </source>
</evidence>
<dbReference type="RefSeq" id="WP_190420967.1">
    <property type="nucleotide sequence ID" value="NZ_JAAOCA010000014.1"/>
</dbReference>
<dbReference type="Pfam" id="PF09482">
    <property type="entry name" value="OrgA_MxiK"/>
    <property type="match status" value="1"/>
</dbReference>
<keyword evidence="2" id="KW-1185">Reference proteome</keyword>
<accession>A0ABR7Z2D8</accession>
<evidence type="ECO:0000313" key="2">
    <source>
        <dbReference type="Proteomes" id="UP000805841"/>
    </source>
</evidence>
<comment type="caution">
    <text evidence="1">The sequence shown here is derived from an EMBL/GenBank/DDBJ whole genome shotgun (WGS) entry which is preliminary data.</text>
</comment>
<gene>
    <name evidence="1" type="ORF">HAQ05_12470</name>
</gene>
<dbReference type="InterPro" id="IPR013388">
    <property type="entry name" value="T3SS_OrgA/MxiK"/>
</dbReference>
<dbReference type="EMBL" id="JAAOCA010000014">
    <property type="protein sequence ID" value="MBD1599514.1"/>
    <property type="molecule type" value="Genomic_DNA"/>
</dbReference>
<sequence length="189" mass="20446">MPSHADAWRQVIEQPLAYLHPARLSVPRDLDTPHLRTALGPVLVEALGLAPGQGQWACQPECRWWVQHWRCLPSAAHWVAAYLLWPQLAWGAALQGLSPAQRRFATFALGARAPSGIAPAVPLPLRLEATGLRCLQGAAGGLPVALRQRLPLQFSPAAEALALTLPALPADFRLLVQAVNYARFSQNAG</sequence>
<protein>
    <recommendedName>
        <fullName evidence="3">Type III secretion apparatus protein OrgA/MxiK</fullName>
    </recommendedName>
</protein>
<reference evidence="1 2" key="1">
    <citation type="journal article" date="2020" name="Insects">
        <title>Bacteria Belonging to Pseudomonas typographi sp. nov. from the Bark Beetle Ips typographus Have Genomic Potential to Aid in the Host Ecology.</title>
        <authorList>
            <person name="Peral-Aranega E."/>
            <person name="Saati-Santamaria Z."/>
            <person name="Kolarik M."/>
            <person name="Rivas R."/>
            <person name="Garcia-Fraile P."/>
        </authorList>
    </citation>
    <scope>NUCLEOTIDE SEQUENCE [LARGE SCALE GENOMIC DNA]</scope>
    <source>
        <strain evidence="1 2">CA3A</strain>
    </source>
</reference>
<dbReference type="Proteomes" id="UP000805841">
    <property type="component" value="Unassembled WGS sequence"/>
</dbReference>
<organism evidence="1 2">
    <name type="scientific">Pseudomonas typographi</name>
    <dbReference type="NCBI Taxonomy" id="2715964"/>
    <lineage>
        <taxon>Bacteria</taxon>
        <taxon>Pseudomonadati</taxon>
        <taxon>Pseudomonadota</taxon>
        <taxon>Gammaproteobacteria</taxon>
        <taxon>Pseudomonadales</taxon>
        <taxon>Pseudomonadaceae</taxon>
        <taxon>Pseudomonas</taxon>
    </lineage>
</organism>
<name>A0ABR7Z2D8_9PSED</name>
<proteinExistence type="predicted"/>